<reference evidence="1 2" key="1">
    <citation type="submission" date="2023-04" db="EMBL/GenBank/DDBJ databases">
        <title>Spirochaete genome identified in red abalone sample constitutes a novel genus.</title>
        <authorList>
            <person name="Sharma S.P."/>
            <person name="Purcell C.M."/>
            <person name="Hyde J.R."/>
            <person name="Severin A.J."/>
        </authorList>
    </citation>
    <scope>NUCLEOTIDE SEQUENCE [LARGE SCALE GENOMIC DNA]</scope>
    <source>
        <strain evidence="1 2">SP-2023</strain>
    </source>
</reference>
<sequence>MKHQQILLTGMPTNSRISNIQYPISNIQYPISHYFRKQAVIPFPITPF</sequence>
<evidence type="ECO:0008006" key="3">
    <source>
        <dbReference type="Google" id="ProtNLM"/>
    </source>
</evidence>
<keyword evidence="2" id="KW-1185">Reference proteome</keyword>
<organism evidence="1 2">
    <name type="scientific">Candidatus Haliotispira prima</name>
    <dbReference type="NCBI Taxonomy" id="3034016"/>
    <lineage>
        <taxon>Bacteria</taxon>
        <taxon>Pseudomonadati</taxon>
        <taxon>Spirochaetota</taxon>
        <taxon>Spirochaetia</taxon>
        <taxon>Spirochaetales</taxon>
        <taxon>Spirochaetaceae</taxon>
        <taxon>Candidatus Haliotispira</taxon>
    </lineage>
</organism>
<gene>
    <name evidence="1" type="ORF">P0082_12375</name>
</gene>
<name>A0ABY8MGW6_9SPIO</name>
<evidence type="ECO:0000313" key="2">
    <source>
        <dbReference type="Proteomes" id="UP001228690"/>
    </source>
</evidence>
<dbReference type="EMBL" id="CP123443">
    <property type="protein sequence ID" value="WGK69252.1"/>
    <property type="molecule type" value="Genomic_DNA"/>
</dbReference>
<dbReference type="RefSeq" id="WP_326927440.1">
    <property type="nucleotide sequence ID" value="NZ_CP123443.1"/>
</dbReference>
<protein>
    <recommendedName>
        <fullName evidence="3">Alpha/beta hydrolase</fullName>
    </recommendedName>
</protein>
<evidence type="ECO:0000313" key="1">
    <source>
        <dbReference type="EMBL" id="WGK69252.1"/>
    </source>
</evidence>
<dbReference type="Proteomes" id="UP001228690">
    <property type="component" value="Chromosome"/>
</dbReference>
<accession>A0ABY8MGW6</accession>
<proteinExistence type="predicted"/>